<reference evidence="2" key="2">
    <citation type="submission" date="2025-08" db="UniProtKB">
        <authorList>
            <consortium name="Ensembl"/>
        </authorList>
    </citation>
    <scope>IDENTIFICATION</scope>
</reference>
<feature type="region of interest" description="Disordered" evidence="1">
    <location>
        <begin position="30"/>
        <end position="62"/>
    </location>
</feature>
<keyword evidence="3" id="KW-1185">Reference proteome</keyword>
<dbReference type="Proteomes" id="UP000001595">
    <property type="component" value="Chromosome 17"/>
</dbReference>
<organism evidence="2 3">
    <name type="scientific">Pongo abelii</name>
    <name type="common">Sumatran orangutan</name>
    <name type="synonym">Pongo pygmaeus abelii</name>
    <dbReference type="NCBI Taxonomy" id="9601"/>
    <lineage>
        <taxon>Eukaryota</taxon>
        <taxon>Metazoa</taxon>
        <taxon>Chordata</taxon>
        <taxon>Craniata</taxon>
        <taxon>Vertebrata</taxon>
        <taxon>Euteleostomi</taxon>
        <taxon>Mammalia</taxon>
        <taxon>Eutheria</taxon>
        <taxon>Euarchontoglires</taxon>
        <taxon>Primates</taxon>
        <taxon>Haplorrhini</taxon>
        <taxon>Catarrhini</taxon>
        <taxon>Hominidae</taxon>
        <taxon>Pongo</taxon>
    </lineage>
</organism>
<evidence type="ECO:0000256" key="1">
    <source>
        <dbReference type="SAM" id="MobiDB-lite"/>
    </source>
</evidence>
<dbReference type="AlphaFoldDB" id="A0A8I5UAK4"/>
<reference evidence="2" key="3">
    <citation type="submission" date="2025-09" db="UniProtKB">
        <authorList>
            <consortium name="Ensembl"/>
        </authorList>
    </citation>
    <scope>IDENTIFICATION</scope>
</reference>
<feature type="compositionally biased region" description="Polar residues" evidence="1">
    <location>
        <begin position="48"/>
        <end position="62"/>
    </location>
</feature>
<reference evidence="2 3" key="1">
    <citation type="submission" date="2008-02" db="EMBL/GenBank/DDBJ databases">
        <title>A 6x draft sequence assembly of the Pongo pygmaeus abelii genome.</title>
        <authorList>
            <person name="Wilson R.K."/>
            <person name="Mardis E."/>
        </authorList>
    </citation>
    <scope>NUCLEOTIDE SEQUENCE [LARGE SCALE GENOMIC DNA]</scope>
</reference>
<sequence length="62" mass="6768">EAEVAKLHMRFRKARSSLDYYYQFRLEFSGSSNSPASASQVAGITGDPPTSASQSLSRTPDL</sequence>
<accession>A0A8I5UAK4</accession>
<dbReference type="Ensembl" id="ENSPPYT00000048318.1">
    <property type="protein sequence ID" value="ENSPPYP00000026874.1"/>
    <property type="gene ID" value="ENSPPYG00000041777.1"/>
</dbReference>
<name>A0A8I5UAK4_PONAB</name>
<protein>
    <submittedName>
        <fullName evidence="2">Uncharacterized protein</fullName>
    </submittedName>
</protein>
<proteinExistence type="predicted"/>
<evidence type="ECO:0000313" key="3">
    <source>
        <dbReference type="Proteomes" id="UP000001595"/>
    </source>
</evidence>
<feature type="compositionally biased region" description="Low complexity" evidence="1">
    <location>
        <begin position="30"/>
        <end position="42"/>
    </location>
</feature>
<evidence type="ECO:0000313" key="2">
    <source>
        <dbReference type="Ensembl" id="ENSPPYP00000026874.1"/>
    </source>
</evidence>